<keyword evidence="4" id="KW-1185">Reference proteome</keyword>
<organism evidence="3 4">
    <name type="scientific">Stephania japonica</name>
    <dbReference type="NCBI Taxonomy" id="461633"/>
    <lineage>
        <taxon>Eukaryota</taxon>
        <taxon>Viridiplantae</taxon>
        <taxon>Streptophyta</taxon>
        <taxon>Embryophyta</taxon>
        <taxon>Tracheophyta</taxon>
        <taxon>Spermatophyta</taxon>
        <taxon>Magnoliopsida</taxon>
        <taxon>Ranunculales</taxon>
        <taxon>Menispermaceae</taxon>
        <taxon>Menispermoideae</taxon>
        <taxon>Cissampelideae</taxon>
        <taxon>Stephania</taxon>
    </lineage>
</organism>
<gene>
    <name evidence="3" type="ORF">Sjap_010857</name>
</gene>
<proteinExistence type="predicted"/>
<feature type="region of interest" description="Disordered" evidence="1">
    <location>
        <begin position="1"/>
        <end position="20"/>
    </location>
</feature>
<name>A0AAP0JB84_9MAGN</name>
<keyword evidence="2" id="KW-1133">Transmembrane helix</keyword>
<sequence>MTTEDAKRPGGGGMGQKTTEVLHQRRNLPFSNTTMALTGFAIVFGVGYFVLYAKKKPEATARDVAKVATGVSEPQDTHPRRK</sequence>
<evidence type="ECO:0000256" key="2">
    <source>
        <dbReference type="SAM" id="Phobius"/>
    </source>
</evidence>
<feature type="transmembrane region" description="Helical" evidence="2">
    <location>
        <begin position="35"/>
        <end position="53"/>
    </location>
</feature>
<comment type="caution">
    <text evidence="3">The sequence shown here is derived from an EMBL/GenBank/DDBJ whole genome shotgun (WGS) entry which is preliminary data.</text>
</comment>
<protein>
    <submittedName>
        <fullName evidence="3">Uncharacterized protein</fullName>
    </submittedName>
</protein>
<evidence type="ECO:0000256" key="1">
    <source>
        <dbReference type="SAM" id="MobiDB-lite"/>
    </source>
</evidence>
<dbReference type="EMBL" id="JBBNAE010000004">
    <property type="protein sequence ID" value="KAK9130370.1"/>
    <property type="molecule type" value="Genomic_DNA"/>
</dbReference>
<evidence type="ECO:0000313" key="3">
    <source>
        <dbReference type="EMBL" id="KAK9130370.1"/>
    </source>
</evidence>
<dbReference type="AlphaFoldDB" id="A0AAP0JB84"/>
<evidence type="ECO:0000313" key="4">
    <source>
        <dbReference type="Proteomes" id="UP001417504"/>
    </source>
</evidence>
<keyword evidence="2" id="KW-0812">Transmembrane</keyword>
<dbReference type="Proteomes" id="UP001417504">
    <property type="component" value="Unassembled WGS sequence"/>
</dbReference>
<reference evidence="3 4" key="1">
    <citation type="submission" date="2024-01" db="EMBL/GenBank/DDBJ databases">
        <title>Genome assemblies of Stephania.</title>
        <authorList>
            <person name="Yang L."/>
        </authorList>
    </citation>
    <scope>NUCLEOTIDE SEQUENCE [LARGE SCALE GENOMIC DNA]</scope>
    <source>
        <strain evidence="3">QJT</strain>
        <tissue evidence="3">Leaf</tissue>
    </source>
</reference>
<accession>A0AAP0JB84</accession>
<keyword evidence="2" id="KW-0472">Membrane</keyword>